<name>A0ABR0VTI2_REHGL</name>
<gene>
    <name evidence="2" type="ORF">DH2020_027679</name>
</gene>
<evidence type="ECO:0000313" key="3">
    <source>
        <dbReference type="Proteomes" id="UP001318860"/>
    </source>
</evidence>
<protein>
    <submittedName>
        <fullName evidence="2">Uncharacterized protein</fullName>
    </submittedName>
</protein>
<dbReference type="PANTHER" id="PTHR36037">
    <property type="entry name" value="RNA-DIRECTED DNA POLYMERASE (REVERSE TRANSCRIPTASE)-RELATED FAMILY PROTEIN"/>
    <property type="match status" value="1"/>
</dbReference>
<dbReference type="EMBL" id="JABTTQ020000701">
    <property type="protein sequence ID" value="KAK6138578.1"/>
    <property type="molecule type" value="Genomic_DNA"/>
</dbReference>
<organism evidence="2 3">
    <name type="scientific">Rehmannia glutinosa</name>
    <name type="common">Chinese foxglove</name>
    <dbReference type="NCBI Taxonomy" id="99300"/>
    <lineage>
        <taxon>Eukaryota</taxon>
        <taxon>Viridiplantae</taxon>
        <taxon>Streptophyta</taxon>
        <taxon>Embryophyta</taxon>
        <taxon>Tracheophyta</taxon>
        <taxon>Spermatophyta</taxon>
        <taxon>Magnoliopsida</taxon>
        <taxon>eudicotyledons</taxon>
        <taxon>Gunneridae</taxon>
        <taxon>Pentapetalae</taxon>
        <taxon>asterids</taxon>
        <taxon>lamiids</taxon>
        <taxon>Lamiales</taxon>
        <taxon>Orobanchaceae</taxon>
        <taxon>Rehmannieae</taxon>
        <taxon>Rehmannia</taxon>
    </lineage>
</organism>
<keyword evidence="3" id="KW-1185">Reference proteome</keyword>
<sequence>MSVASICSSSQPIDTNTLRSRIAELRNVEETSELGTEGEEKLLNDVAYELESKINWIFSEYSSNLSSLSSEDLDEILGQLKKELVELEGEHGGMESEIEKLQRRCAEDYGKMEGELEKLCCSLEIIESQNPEKAKEDMQIDVSCPADDQKTVSNDLGTNFKMLELSHQIETNKTTLKSLQDLDSSFKRFEVVEKIEDALTGLRVIEVEGNNIRLSLKTYIPYLETVLRQQDIENVIEPLEMNHELMIETLDGTWELKNVEIFPNDVYIGEIFDAAKTFRSRSSFSIFSLMLVSISAWGYRVKSGQGLDCLQLYPTFSVIETRSSLEFFVRRVQDRIALSSLRRFVVKNANKSRHSFEYLDREDAIVAHVVGGVDAFIKLPQGWPLSDLPLELISLKSTSQYSKEISLSFLCKIMEVANSLNKHVRQNISSFADNIEDILMRQMRAELHPDSTPAK</sequence>
<evidence type="ECO:0000313" key="2">
    <source>
        <dbReference type="EMBL" id="KAK6138578.1"/>
    </source>
</evidence>
<reference evidence="2 3" key="1">
    <citation type="journal article" date="2021" name="Comput. Struct. Biotechnol. J.">
        <title>De novo genome assembly of the potent medicinal plant Rehmannia glutinosa using nanopore technology.</title>
        <authorList>
            <person name="Ma L."/>
            <person name="Dong C."/>
            <person name="Song C."/>
            <person name="Wang X."/>
            <person name="Zheng X."/>
            <person name="Niu Y."/>
            <person name="Chen S."/>
            <person name="Feng W."/>
        </authorList>
    </citation>
    <scope>NUCLEOTIDE SEQUENCE [LARGE SCALE GENOMIC DNA]</scope>
    <source>
        <strain evidence="2">DH-2019</strain>
    </source>
</reference>
<comment type="caution">
    <text evidence="2">The sequence shown here is derived from an EMBL/GenBank/DDBJ whole genome shotgun (WGS) entry which is preliminary data.</text>
</comment>
<dbReference type="PANTHER" id="PTHR36037:SF1">
    <property type="entry name" value="RNA-DIRECTED DNA POLYMERASE (REVERSE TRANSCRIPTASE)-RELATED FAMILY PROTEIN"/>
    <property type="match status" value="1"/>
</dbReference>
<feature type="coiled-coil region" evidence="1">
    <location>
        <begin position="70"/>
        <end position="104"/>
    </location>
</feature>
<keyword evidence="1" id="KW-0175">Coiled coil</keyword>
<evidence type="ECO:0000256" key="1">
    <source>
        <dbReference type="SAM" id="Coils"/>
    </source>
</evidence>
<dbReference type="Proteomes" id="UP001318860">
    <property type="component" value="Unassembled WGS sequence"/>
</dbReference>
<accession>A0ABR0VTI2</accession>
<proteinExistence type="predicted"/>